<protein>
    <submittedName>
        <fullName evidence="3">Hemerythrin domain-containing protein</fullName>
    </submittedName>
</protein>
<feature type="region of interest" description="Disordered" evidence="1">
    <location>
        <begin position="145"/>
        <end position="172"/>
    </location>
</feature>
<feature type="compositionally biased region" description="Pro residues" evidence="1">
    <location>
        <begin position="151"/>
        <end position="160"/>
    </location>
</feature>
<evidence type="ECO:0000313" key="3">
    <source>
        <dbReference type="EMBL" id="MBC2905557.1"/>
    </source>
</evidence>
<gene>
    <name evidence="3" type="ORF">H4N64_29105</name>
</gene>
<accession>A0A7X1MBU6</accession>
<name>A0A7X1MBU6_9ACTN</name>
<dbReference type="Gene3D" id="1.20.120.520">
    <property type="entry name" value="nmb1532 protein domain like"/>
    <property type="match status" value="1"/>
</dbReference>
<evidence type="ECO:0000256" key="1">
    <source>
        <dbReference type="SAM" id="MobiDB-lite"/>
    </source>
</evidence>
<evidence type="ECO:0000259" key="2">
    <source>
        <dbReference type="Pfam" id="PF01814"/>
    </source>
</evidence>
<dbReference type="PANTHER" id="PTHR35585">
    <property type="entry name" value="HHE DOMAIN PROTEIN (AFU_ORTHOLOGUE AFUA_4G00730)"/>
    <property type="match status" value="1"/>
</dbReference>
<organism evidence="3 4">
    <name type="scientific">Streptomyces cupreus</name>
    <dbReference type="NCBI Taxonomy" id="2759956"/>
    <lineage>
        <taxon>Bacteria</taxon>
        <taxon>Bacillati</taxon>
        <taxon>Actinomycetota</taxon>
        <taxon>Actinomycetes</taxon>
        <taxon>Kitasatosporales</taxon>
        <taxon>Streptomycetaceae</taxon>
        <taxon>Streptomyces</taxon>
    </lineage>
</organism>
<evidence type="ECO:0000313" key="4">
    <source>
        <dbReference type="Proteomes" id="UP000584670"/>
    </source>
</evidence>
<reference evidence="3 4" key="1">
    <citation type="submission" date="2020-08" db="EMBL/GenBank/DDBJ databases">
        <title>Streptomyces sp. PSKA01 genome sequencing and assembly.</title>
        <authorList>
            <person name="Mandal S."/>
            <person name="Maiti P.K."/>
            <person name="Das P."/>
        </authorList>
    </citation>
    <scope>NUCLEOTIDE SEQUENCE [LARGE SCALE GENOMIC DNA]</scope>
    <source>
        <strain evidence="3 4">PSKA01</strain>
    </source>
</reference>
<dbReference type="InterPro" id="IPR012312">
    <property type="entry name" value="Hemerythrin-like"/>
</dbReference>
<dbReference type="AlphaFoldDB" id="A0A7X1MBU6"/>
<feature type="domain" description="Hemerythrin-like" evidence="2">
    <location>
        <begin position="7"/>
        <end position="125"/>
    </location>
</feature>
<dbReference type="Proteomes" id="UP000584670">
    <property type="component" value="Unassembled WGS sequence"/>
</dbReference>
<dbReference type="CDD" id="cd12108">
    <property type="entry name" value="Hr-like"/>
    <property type="match status" value="1"/>
</dbReference>
<dbReference type="Pfam" id="PF01814">
    <property type="entry name" value="Hemerythrin"/>
    <property type="match status" value="1"/>
</dbReference>
<dbReference type="EMBL" id="JACMSF010000037">
    <property type="protein sequence ID" value="MBC2905557.1"/>
    <property type="molecule type" value="Genomic_DNA"/>
</dbReference>
<dbReference type="PANTHER" id="PTHR35585:SF1">
    <property type="entry name" value="HHE DOMAIN PROTEIN (AFU_ORTHOLOGUE AFUA_4G00730)"/>
    <property type="match status" value="1"/>
</dbReference>
<dbReference type="RefSeq" id="WP_186285412.1">
    <property type="nucleotide sequence ID" value="NZ_JACMSF010000037.1"/>
</dbReference>
<sequence length="187" mass="20402">MGHGGNVIEELVTDHREVEEFFAKIEALPPGHKDRKTYADQATMELVRHSVAEEAYLYPAVRDHLSGGDALADKEIDDHSRAEQIMKDLEGCDAGDPEFDRLIGTLMTEVRSHISDEEANLFPKLRAACPAAALDDLGDKVRMAKKTAPTRPHPSAPDTPPANKLLAPGAGMVDRLRDALSGRGKKD</sequence>
<keyword evidence="4" id="KW-1185">Reference proteome</keyword>
<comment type="caution">
    <text evidence="3">The sequence shown here is derived from an EMBL/GenBank/DDBJ whole genome shotgun (WGS) entry which is preliminary data.</text>
</comment>
<proteinExistence type="predicted"/>